<dbReference type="AlphaFoldDB" id="A0A9X1XQT0"/>
<dbReference type="Proteomes" id="UP001139260">
    <property type="component" value="Unassembled WGS sequence"/>
</dbReference>
<evidence type="ECO:0000256" key="1">
    <source>
        <dbReference type="SAM" id="Phobius"/>
    </source>
</evidence>
<dbReference type="RefSeq" id="WP_188049670.1">
    <property type="nucleotide sequence ID" value="NZ_JALNUB010000004.1"/>
</dbReference>
<feature type="transmembrane region" description="Helical" evidence="1">
    <location>
        <begin position="42"/>
        <end position="62"/>
    </location>
</feature>
<keyword evidence="1" id="KW-1133">Transmembrane helix</keyword>
<evidence type="ECO:0000313" key="2">
    <source>
        <dbReference type="EMBL" id="MCK8141830.1"/>
    </source>
</evidence>
<comment type="caution">
    <text evidence="2">The sequence shown here is derived from an EMBL/GenBank/DDBJ whole genome shotgun (WGS) entry which is preliminary data.</text>
</comment>
<name>A0A9X1XQT0_9FLAO</name>
<accession>A0A9X1XQT0</accession>
<dbReference type="EMBL" id="JALNUB010000004">
    <property type="protein sequence ID" value="MCK8141830.1"/>
    <property type="molecule type" value="Genomic_DNA"/>
</dbReference>
<reference evidence="2" key="1">
    <citation type="submission" date="2022-04" db="EMBL/GenBank/DDBJ databases">
        <title>Flavobacterium pygoscelis sp. nov. isolated from Chinstrap chick (Pygoscelis antarcticus).</title>
        <authorList>
            <person name="Irgang R."/>
            <person name="Poblete-Morales M."/>
            <person name="Avendano-Herrera R."/>
        </authorList>
    </citation>
    <scope>NUCLEOTIDE SEQUENCE</scope>
    <source>
        <strain evidence="2">I-SCBP12n</strain>
    </source>
</reference>
<sequence>MNLPWHLYVMAFIYFIAGINHFRNPRLYIKIIPPSFPNPKLLNIISGLAEVLLAIGLCIASISNYAAWGIIALLIAVFPTHLYMYFNEKARMGLPKWVLLLRMPLQLVLIYWAFQYT</sequence>
<keyword evidence="3" id="KW-1185">Reference proteome</keyword>
<proteinExistence type="predicted"/>
<evidence type="ECO:0000313" key="3">
    <source>
        <dbReference type="Proteomes" id="UP001139260"/>
    </source>
</evidence>
<feature type="transmembrane region" description="Helical" evidence="1">
    <location>
        <begin position="6"/>
        <end position="22"/>
    </location>
</feature>
<organism evidence="2 3">
    <name type="scientific">Flavobacterium pygoscelis</name>
    <dbReference type="NCBI Taxonomy" id="2893176"/>
    <lineage>
        <taxon>Bacteria</taxon>
        <taxon>Pseudomonadati</taxon>
        <taxon>Bacteroidota</taxon>
        <taxon>Flavobacteriia</taxon>
        <taxon>Flavobacteriales</taxon>
        <taxon>Flavobacteriaceae</taxon>
        <taxon>Flavobacterium</taxon>
    </lineage>
</organism>
<keyword evidence="1" id="KW-0812">Transmembrane</keyword>
<gene>
    <name evidence="2" type="ORF">MW871_07970</name>
</gene>
<keyword evidence="1" id="KW-0472">Membrane</keyword>
<feature type="transmembrane region" description="Helical" evidence="1">
    <location>
        <begin position="97"/>
        <end position="114"/>
    </location>
</feature>
<feature type="transmembrane region" description="Helical" evidence="1">
    <location>
        <begin position="68"/>
        <end position="85"/>
    </location>
</feature>
<dbReference type="PANTHER" id="PTHR36974:SF1">
    <property type="entry name" value="DOXX FAMILY MEMBRANE PROTEIN"/>
    <property type="match status" value="1"/>
</dbReference>
<protein>
    <submittedName>
        <fullName evidence="2">DoxX family protein</fullName>
    </submittedName>
</protein>
<dbReference type="PANTHER" id="PTHR36974">
    <property type="entry name" value="MEMBRANE PROTEIN-RELATED"/>
    <property type="match status" value="1"/>
</dbReference>